<evidence type="ECO:0000313" key="5">
    <source>
        <dbReference type="Proteomes" id="UP001183615"/>
    </source>
</evidence>
<keyword evidence="2" id="KW-0067">ATP-binding</keyword>
<dbReference type="SUPFAM" id="SSF52540">
    <property type="entry name" value="P-loop containing nucleoside triphosphate hydrolases"/>
    <property type="match status" value="1"/>
</dbReference>
<dbReference type="InterPro" id="IPR027417">
    <property type="entry name" value="P-loop_NTPase"/>
</dbReference>
<feature type="domain" description="HTH luxR-type" evidence="3">
    <location>
        <begin position="892"/>
        <end position="957"/>
    </location>
</feature>
<protein>
    <submittedName>
        <fullName evidence="4">AAA family ATPase</fullName>
    </submittedName>
</protein>
<keyword evidence="1" id="KW-0547">Nucleotide-binding</keyword>
<evidence type="ECO:0000256" key="1">
    <source>
        <dbReference type="ARBA" id="ARBA00022741"/>
    </source>
</evidence>
<dbReference type="Proteomes" id="UP001183615">
    <property type="component" value="Unassembled WGS sequence"/>
</dbReference>
<dbReference type="PROSITE" id="PS00622">
    <property type="entry name" value="HTH_LUXR_1"/>
    <property type="match status" value="1"/>
</dbReference>
<name>A0ABU2RXF3_9ACTN</name>
<dbReference type="InterPro" id="IPR041664">
    <property type="entry name" value="AAA_16"/>
</dbReference>
<gene>
    <name evidence="4" type="ORF">RM779_02290</name>
</gene>
<dbReference type="SMART" id="SM00382">
    <property type="entry name" value="AAA"/>
    <property type="match status" value="1"/>
</dbReference>
<dbReference type="InterPro" id="IPR016032">
    <property type="entry name" value="Sig_transdc_resp-reg_C-effctor"/>
</dbReference>
<dbReference type="PROSITE" id="PS50043">
    <property type="entry name" value="HTH_LUXR_2"/>
    <property type="match status" value="1"/>
</dbReference>
<organism evidence="4 5">
    <name type="scientific">Streptomyces johnsoniae</name>
    <dbReference type="NCBI Taxonomy" id="3075532"/>
    <lineage>
        <taxon>Bacteria</taxon>
        <taxon>Bacillati</taxon>
        <taxon>Actinomycetota</taxon>
        <taxon>Actinomycetes</taxon>
        <taxon>Kitasatosporales</taxon>
        <taxon>Streptomycetaceae</taxon>
        <taxon>Streptomyces</taxon>
    </lineage>
</organism>
<dbReference type="EMBL" id="JAVREV010000001">
    <property type="protein sequence ID" value="MDT0441432.1"/>
    <property type="molecule type" value="Genomic_DNA"/>
</dbReference>
<dbReference type="Pfam" id="PF00196">
    <property type="entry name" value="GerE"/>
    <property type="match status" value="1"/>
</dbReference>
<evidence type="ECO:0000256" key="2">
    <source>
        <dbReference type="ARBA" id="ARBA00022840"/>
    </source>
</evidence>
<dbReference type="PANTHER" id="PTHR16305:SF35">
    <property type="entry name" value="TRANSCRIPTIONAL ACTIVATOR DOMAIN"/>
    <property type="match status" value="1"/>
</dbReference>
<dbReference type="Gene3D" id="1.10.10.10">
    <property type="entry name" value="Winged helix-like DNA-binding domain superfamily/Winged helix DNA-binding domain"/>
    <property type="match status" value="1"/>
</dbReference>
<accession>A0ABU2RXF3</accession>
<proteinExistence type="predicted"/>
<keyword evidence="5" id="KW-1185">Reference proteome</keyword>
<dbReference type="SMART" id="SM00421">
    <property type="entry name" value="HTH_LUXR"/>
    <property type="match status" value="1"/>
</dbReference>
<dbReference type="Pfam" id="PF13191">
    <property type="entry name" value="AAA_16"/>
    <property type="match status" value="1"/>
</dbReference>
<dbReference type="SUPFAM" id="SSF46894">
    <property type="entry name" value="C-terminal effector domain of the bipartite response regulators"/>
    <property type="match status" value="1"/>
</dbReference>
<dbReference type="Gene3D" id="3.40.50.300">
    <property type="entry name" value="P-loop containing nucleotide triphosphate hydrolases"/>
    <property type="match status" value="1"/>
</dbReference>
<reference evidence="5" key="1">
    <citation type="submission" date="2023-07" db="EMBL/GenBank/DDBJ databases">
        <title>30 novel species of actinomycetes from the DSMZ collection.</title>
        <authorList>
            <person name="Nouioui I."/>
        </authorList>
    </citation>
    <scope>NUCLEOTIDE SEQUENCE [LARGE SCALE GENOMIC DNA]</scope>
    <source>
        <strain evidence="5">DSM 41886</strain>
    </source>
</reference>
<evidence type="ECO:0000313" key="4">
    <source>
        <dbReference type="EMBL" id="MDT0441432.1"/>
    </source>
</evidence>
<dbReference type="CDD" id="cd06170">
    <property type="entry name" value="LuxR_C_like"/>
    <property type="match status" value="1"/>
</dbReference>
<dbReference type="PRINTS" id="PR00038">
    <property type="entry name" value="HTHLUXR"/>
</dbReference>
<dbReference type="InterPro" id="IPR036388">
    <property type="entry name" value="WH-like_DNA-bd_sf"/>
</dbReference>
<evidence type="ECO:0000259" key="3">
    <source>
        <dbReference type="PROSITE" id="PS50043"/>
    </source>
</evidence>
<comment type="caution">
    <text evidence="4">The sequence shown here is derived from an EMBL/GenBank/DDBJ whole genome shotgun (WGS) entry which is preliminary data.</text>
</comment>
<dbReference type="PANTHER" id="PTHR16305">
    <property type="entry name" value="TESTICULAR SOLUBLE ADENYLYL CYCLASE"/>
    <property type="match status" value="1"/>
</dbReference>
<dbReference type="InterPro" id="IPR000792">
    <property type="entry name" value="Tscrpt_reg_LuxR_C"/>
</dbReference>
<dbReference type="InterPro" id="IPR003593">
    <property type="entry name" value="AAA+_ATPase"/>
</dbReference>
<sequence>MLSPRLTQDSFASQYPNCPTVAHEEAHRVVLVQREEQFMQIRMAFDDCRGKRRGHAVLISGAVGSGKTSLLESLNEYFTEEGGRVLRAVGSQSERDIPLGIIGQLLHGAPFPDKTRRLVEGLLPEHAPAAPAVGGQAAGPGPPLEGRHQAAVLHQLFTSLSEMAQSGPLVLALDDVQHADSASLHCLLYVIRRLRHAPMMVLMTEAPMLRLPHPHFRAELLSQPHFSRIALQPLTRDSLTRLVGRSLDPSVARKMAERARAITGGSPLLAQALMDDPLAQLTEPEYATPPGGGGPFDQAVLGCLYRHEPEVRQVAQALAVLGRKTSVDILDQVLDITHESAVRAVHILRISGLVEGNELRHPRITRSVLGDLSAESRRSLHSRAAEALHNHGAEPTVVADHLVAADWTEDAWAVPVLQEAAAHALSLGRPEFAGACLRQAWRAETDESQRADIKALLVKARWQVNPLSAEAHLPDLLDTIRQRGASVPGVVAAVPSLLWQGRSGEAGHLLAQFELDDERDTAAAAELRVMHMLVSLCRPESLTDAHSTSDAYGGPARNPVVSPHLEALTVLHKALFPTPDYDVVARAEQIIRRHNSEVGAPGLLAGPLLGMLYVGRSDRVAAWTDTLLHHSTVRHAPIWQAILEGIRAEALLRLGDLRGSEQHARSALESITPQAWGVAVAGPLGTLITCATEAGRHHEADTWLAYPTPASMFQTPLGLHYLVARGRYHLAAGRPHAARDDLQQCAELMEKWRLDLAGLVAWRLELAQVHLALDNRAEAARLLHEETSGERRVDDRTRGRALRLMARTAVSDRKKRLLSEAVDVLQASGDKVELARALSDLGHALHRSGDSGRPHMLIRRAYQLALESGAESLTDRLMRSGSAEGLVVQQEVPQGGHGLSEAELRVASLATLGDTNRQISNKLFITVSTVEQHLTRVYRKLGVKRRVDLPAELVAYAEETRDASSEAV</sequence>